<dbReference type="SUPFAM" id="SSF54928">
    <property type="entry name" value="RNA-binding domain, RBD"/>
    <property type="match status" value="1"/>
</dbReference>
<dbReference type="GO" id="GO:0003723">
    <property type="term" value="F:RNA binding"/>
    <property type="evidence" value="ECO:0007669"/>
    <property type="project" value="UniProtKB-UniRule"/>
</dbReference>
<dbReference type="InterPro" id="IPR048289">
    <property type="entry name" value="RRM2_NsCP33-like"/>
</dbReference>
<gene>
    <name evidence="4" type="ORF">DM860_001556</name>
</gene>
<organism evidence="4 5">
    <name type="scientific">Cuscuta australis</name>
    <dbReference type="NCBI Taxonomy" id="267555"/>
    <lineage>
        <taxon>Eukaryota</taxon>
        <taxon>Viridiplantae</taxon>
        <taxon>Streptophyta</taxon>
        <taxon>Embryophyta</taxon>
        <taxon>Tracheophyta</taxon>
        <taxon>Spermatophyta</taxon>
        <taxon>Magnoliopsida</taxon>
        <taxon>eudicotyledons</taxon>
        <taxon>Gunneridae</taxon>
        <taxon>Pentapetalae</taxon>
        <taxon>asterids</taxon>
        <taxon>lamiids</taxon>
        <taxon>Solanales</taxon>
        <taxon>Convolvulaceae</taxon>
        <taxon>Cuscuteae</taxon>
        <taxon>Cuscuta</taxon>
        <taxon>Cuscuta subgen. Grammica</taxon>
        <taxon>Cuscuta sect. Cleistogrammica</taxon>
    </lineage>
</organism>
<dbReference type="CDD" id="cd21608">
    <property type="entry name" value="RRM2_NsCP33_like"/>
    <property type="match status" value="1"/>
</dbReference>
<evidence type="ECO:0000313" key="4">
    <source>
        <dbReference type="EMBL" id="RAL54428.1"/>
    </source>
</evidence>
<protein>
    <recommendedName>
        <fullName evidence="3">RRM domain-containing protein</fullName>
    </recommendedName>
</protein>
<keyword evidence="5" id="KW-1185">Reference proteome</keyword>
<evidence type="ECO:0000313" key="5">
    <source>
        <dbReference type="Proteomes" id="UP000249390"/>
    </source>
</evidence>
<feature type="domain" description="RRM" evidence="3">
    <location>
        <begin position="39"/>
        <end position="117"/>
    </location>
</feature>
<evidence type="ECO:0000256" key="1">
    <source>
        <dbReference type="ARBA" id="ARBA00022884"/>
    </source>
</evidence>
<dbReference type="InterPro" id="IPR052462">
    <property type="entry name" value="SLIRP/GR-RBP-like"/>
</dbReference>
<reference evidence="4 5" key="1">
    <citation type="submission" date="2018-06" db="EMBL/GenBank/DDBJ databases">
        <title>The Genome of Cuscuta australis (Dodder) Provides Insight into the Evolution of Plant Parasitism.</title>
        <authorList>
            <person name="Liu H."/>
        </authorList>
    </citation>
    <scope>NUCLEOTIDE SEQUENCE [LARGE SCALE GENOMIC DNA]</scope>
    <source>
        <strain evidence="5">cv. Yunnan</strain>
        <tissue evidence="4">Vines</tissue>
    </source>
</reference>
<dbReference type="SMART" id="SM00360">
    <property type="entry name" value="RRM"/>
    <property type="match status" value="1"/>
</dbReference>
<dbReference type="InterPro" id="IPR035979">
    <property type="entry name" value="RBD_domain_sf"/>
</dbReference>
<proteinExistence type="predicted"/>
<dbReference type="InterPro" id="IPR012677">
    <property type="entry name" value="Nucleotide-bd_a/b_plait_sf"/>
</dbReference>
<evidence type="ECO:0000256" key="2">
    <source>
        <dbReference type="PROSITE-ProRule" id="PRU00176"/>
    </source>
</evidence>
<evidence type="ECO:0000259" key="3">
    <source>
        <dbReference type="PROSITE" id="PS50102"/>
    </source>
</evidence>
<name>A0A328ECN9_9ASTE</name>
<dbReference type="Gene3D" id="3.30.70.330">
    <property type="match status" value="1"/>
</dbReference>
<accession>A0A328ECN9</accession>
<sequence>MAFCNKVGSLVKRCVSTNNALHAQVQMPSMFDVVRGMSTKLFVGGLSYGTDEQSLKNAFSSYGEVLEAKVITDRDSGRSRGFGFVNFSDAKSASDALSEMDGKQIDGRNIRVNPAQERSGRAGFGFGRDTME</sequence>
<dbReference type="PANTHER" id="PTHR48027">
    <property type="entry name" value="HETEROGENEOUS NUCLEAR RIBONUCLEOPROTEIN 87F-RELATED"/>
    <property type="match status" value="1"/>
</dbReference>
<dbReference type="InterPro" id="IPR000504">
    <property type="entry name" value="RRM_dom"/>
</dbReference>
<dbReference type="Proteomes" id="UP000249390">
    <property type="component" value="Unassembled WGS sequence"/>
</dbReference>
<comment type="caution">
    <text evidence="4">The sequence shown here is derived from an EMBL/GenBank/DDBJ whole genome shotgun (WGS) entry which is preliminary data.</text>
</comment>
<dbReference type="AlphaFoldDB" id="A0A328ECN9"/>
<dbReference type="EMBL" id="NQVE01000009">
    <property type="protein sequence ID" value="RAL54428.1"/>
    <property type="molecule type" value="Genomic_DNA"/>
</dbReference>
<keyword evidence="1 2" id="KW-0694">RNA-binding</keyword>
<dbReference type="PROSITE" id="PS50102">
    <property type="entry name" value="RRM"/>
    <property type="match status" value="1"/>
</dbReference>
<dbReference type="Pfam" id="PF00076">
    <property type="entry name" value="RRM_1"/>
    <property type="match status" value="1"/>
</dbReference>